<feature type="region of interest" description="Disordered" evidence="3">
    <location>
        <begin position="194"/>
        <end position="220"/>
    </location>
</feature>
<dbReference type="GO" id="GO:0032299">
    <property type="term" value="C:ribonuclease H2 complex"/>
    <property type="evidence" value="ECO:0007669"/>
    <property type="project" value="InterPro"/>
</dbReference>
<evidence type="ECO:0000313" key="6">
    <source>
        <dbReference type="Proteomes" id="UP000483820"/>
    </source>
</evidence>
<name>A0A6A5GVQ9_CAERE</name>
<dbReference type="CTD" id="78776233"/>
<dbReference type="InterPro" id="IPR040456">
    <property type="entry name" value="RNase_H2_suB"/>
</dbReference>
<dbReference type="RefSeq" id="XP_053586051.1">
    <property type="nucleotide sequence ID" value="XM_053731279.1"/>
</dbReference>
<comment type="caution">
    <text evidence="5">The sequence shown here is derived from an EMBL/GenBank/DDBJ whole genome shotgun (WGS) entry which is preliminary data.</text>
</comment>
<dbReference type="AlphaFoldDB" id="A0A6A5GVQ9"/>
<comment type="subunit">
    <text evidence="2">The RNase H2 complex is a heterotrimer composed of the catalytic subunit RNASEH2A and the non-catalytic subunits RNASEH2B and RNASEH2C.</text>
</comment>
<dbReference type="EMBL" id="WUAV01000004">
    <property type="protein sequence ID" value="KAF1759568.1"/>
    <property type="molecule type" value="Genomic_DNA"/>
</dbReference>
<evidence type="ECO:0000256" key="2">
    <source>
        <dbReference type="ARBA" id="ARBA00011277"/>
    </source>
</evidence>
<organism evidence="5 6">
    <name type="scientific">Caenorhabditis remanei</name>
    <name type="common">Caenorhabditis vulgaris</name>
    <dbReference type="NCBI Taxonomy" id="31234"/>
    <lineage>
        <taxon>Eukaryota</taxon>
        <taxon>Metazoa</taxon>
        <taxon>Ecdysozoa</taxon>
        <taxon>Nematoda</taxon>
        <taxon>Chromadorea</taxon>
        <taxon>Rhabditida</taxon>
        <taxon>Rhabditina</taxon>
        <taxon>Rhabditomorpha</taxon>
        <taxon>Rhabditoidea</taxon>
        <taxon>Rhabditidae</taxon>
        <taxon>Peloderinae</taxon>
        <taxon>Caenorhabditis</taxon>
    </lineage>
</organism>
<gene>
    <name evidence="5" type="ORF">GCK72_016035</name>
</gene>
<dbReference type="CDD" id="cd09270">
    <property type="entry name" value="RNase_H2-B"/>
    <property type="match status" value="1"/>
</dbReference>
<evidence type="ECO:0000313" key="5">
    <source>
        <dbReference type="EMBL" id="KAF1759568.1"/>
    </source>
</evidence>
<dbReference type="InterPro" id="IPR019024">
    <property type="entry name" value="RNase_H2_suB_wHTH"/>
</dbReference>
<dbReference type="PANTHER" id="PTHR13383:SF11">
    <property type="entry name" value="RIBONUCLEASE H2 SUBUNIT B"/>
    <property type="match status" value="1"/>
</dbReference>
<dbReference type="Pfam" id="PF09468">
    <property type="entry name" value="RNase_H2-Ydr279"/>
    <property type="match status" value="1"/>
</dbReference>
<dbReference type="KEGG" id="crq:GCK72_016035"/>
<dbReference type="Proteomes" id="UP000483820">
    <property type="component" value="Chromosome IV"/>
</dbReference>
<evidence type="ECO:0000259" key="4">
    <source>
        <dbReference type="Pfam" id="PF09468"/>
    </source>
</evidence>
<sequence length="249" mass="28579">MPDERCSGSLPNSRIIKLRHPKEGCALFRISDTHFDEILAINDGHRSFFYGESIIENGTVHLIAPFNPIFICLPFLHKTADKFLEIDEILVDEKFEGIREVARNERILKALESVADVKDVLDVKLYRLNQEKLMEWIKRKFDGLKVEMAKDAHKSLLDCPEAFDRHVFQFLIDYLPVDIITAIKSHLKIQEPSASENIDQSMKRKAPEDDEYPDEKPIVKKPKESIQAKKLQAASKGTKSISAFFAKKN</sequence>
<evidence type="ECO:0000256" key="1">
    <source>
        <dbReference type="ARBA" id="ARBA00009823"/>
    </source>
</evidence>
<dbReference type="PANTHER" id="PTHR13383">
    <property type="entry name" value="RIBONUCLEASE H2 SUBUNIT B"/>
    <property type="match status" value="1"/>
</dbReference>
<proteinExistence type="inferred from homology"/>
<dbReference type="GO" id="GO:0006401">
    <property type="term" value="P:RNA catabolic process"/>
    <property type="evidence" value="ECO:0007669"/>
    <property type="project" value="TreeGrafter"/>
</dbReference>
<evidence type="ECO:0000256" key="3">
    <source>
        <dbReference type="SAM" id="MobiDB-lite"/>
    </source>
</evidence>
<dbReference type="GeneID" id="78776233"/>
<comment type="similarity">
    <text evidence="1">Belongs to the RNase H2 subunit B family.</text>
</comment>
<accession>A0A6A5GVQ9</accession>
<protein>
    <recommendedName>
        <fullName evidence="4">Ribonuclease H2 subunit B wHTH domain-containing protein</fullName>
    </recommendedName>
</protein>
<feature type="domain" description="Ribonuclease H2 subunit B wHTH" evidence="4">
    <location>
        <begin position="70"/>
        <end position="145"/>
    </location>
</feature>
<reference evidence="5 6" key="1">
    <citation type="submission" date="2019-12" db="EMBL/GenBank/DDBJ databases">
        <title>Chromosome-level assembly of the Caenorhabditis remanei genome.</title>
        <authorList>
            <person name="Teterina A.A."/>
            <person name="Willis J.H."/>
            <person name="Phillips P.C."/>
        </authorList>
    </citation>
    <scope>NUCLEOTIDE SEQUENCE [LARGE SCALE GENOMIC DNA]</scope>
    <source>
        <strain evidence="5 6">PX506</strain>
        <tissue evidence="5">Whole organism</tissue>
    </source>
</reference>
<dbReference type="Gene3D" id="1.10.20.120">
    <property type="match status" value="1"/>
</dbReference>
<dbReference type="Gene3D" id="2.20.25.530">
    <property type="match status" value="1"/>
</dbReference>
<dbReference type="GO" id="GO:0005654">
    <property type="term" value="C:nucleoplasm"/>
    <property type="evidence" value="ECO:0007669"/>
    <property type="project" value="TreeGrafter"/>
</dbReference>